<keyword evidence="2" id="KW-1185">Reference proteome</keyword>
<protein>
    <submittedName>
        <fullName evidence="1">Receptor-like protein kinase</fullName>
    </submittedName>
</protein>
<name>A0A5B6W6I6_9ROSI</name>
<dbReference type="PANTHER" id="PTHR46148">
    <property type="entry name" value="CHROMO DOMAIN-CONTAINING PROTEIN"/>
    <property type="match status" value="1"/>
</dbReference>
<dbReference type="Proteomes" id="UP000325315">
    <property type="component" value="Unassembled WGS sequence"/>
</dbReference>
<evidence type="ECO:0000313" key="2">
    <source>
        <dbReference type="Proteomes" id="UP000325315"/>
    </source>
</evidence>
<organism evidence="1 2">
    <name type="scientific">Gossypium australe</name>
    <dbReference type="NCBI Taxonomy" id="47621"/>
    <lineage>
        <taxon>Eukaryota</taxon>
        <taxon>Viridiplantae</taxon>
        <taxon>Streptophyta</taxon>
        <taxon>Embryophyta</taxon>
        <taxon>Tracheophyta</taxon>
        <taxon>Spermatophyta</taxon>
        <taxon>Magnoliopsida</taxon>
        <taxon>eudicotyledons</taxon>
        <taxon>Gunneridae</taxon>
        <taxon>Pentapetalae</taxon>
        <taxon>rosids</taxon>
        <taxon>malvids</taxon>
        <taxon>Malvales</taxon>
        <taxon>Malvaceae</taxon>
        <taxon>Malvoideae</taxon>
        <taxon>Gossypium</taxon>
    </lineage>
</organism>
<dbReference type="OrthoDB" id="1723102at2759"/>
<proteinExistence type="predicted"/>
<gene>
    <name evidence="1" type="ORF">EPI10_010975</name>
</gene>
<reference evidence="2" key="1">
    <citation type="journal article" date="2019" name="Plant Biotechnol. J.">
        <title>Genome sequencing of the Australian wild diploid species Gossypium australe highlights disease resistance and delayed gland morphogenesis.</title>
        <authorList>
            <person name="Cai Y."/>
            <person name="Cai X."/>
            <person name="Wang Q."/>
            <person name="Wang P."/>
            <person name="Zhang Y."/>
            <person name="Cai C."/>
            <person name="Xu Y."/>
            <person name="Wang K."/>
            <person name="Zhou Z."/>
            <person name="Wang C."/>
            <person name="Geng S."/>
            <person name="Li B."/>
            <person name="Dong Q."/>
            <person name="Hou Y."/>
            <person name="Wang H."/>
            <person name="Ai P."/>
            <person name="Liu Z."/>
            <person name="Yi F."/>
            <person name="Sun M."/>
            <person name="An G."/>
            <person name="Cheng J."/>
            <person name="Zhang Y."/>
            <person name="Shi Q."/>
            <person name="Xie Y."/>
            <person name="Shi X."/>
            <person name="Chang Y."/>
            <person name="Huang F."/>
            <person name="Chen Y."/>
            <person name="Hong S."/>
            <person name="Mi L."/>
            <person name="Sun Q."/>
            <person name="Zhang L."/>
            <person name="Zhou B."/>
            <person name="Peng R."/>
            <person name="Zhang X."/>
            <person name="Liu F."/>
        </authorList>
    </citation>
    <scope>NUCLEOTIDE SEQUENCE [LARGE SCALE GENOMIC DNA]</scope>
    <source>
        <strain evidence="2">cv. PA1801</strain>
    </source>
</reference>
<dbReference type="EMBL" id="SMMG02000004">
    <property type="protein sequence ID" value="KAA3477056.1"/>
    <property type="molecule type" value="Genomic_DNA"/>
</dbReference>
<dbReference type="GO" id="GO:0016301">
    <property type="term" value="F:kinase activity"/>
    <property type="evidence" value="ECO:0007669"/>
    <property type="project" value="UniProtKB-KW"/>
</dbReference>
<accession>A0A5B6W6I6</accession>
<dbReference type="PANTHER" id="PTHR46148:SF44">
    <property type="entry name" value="GAG-POL POLYPROTEIN"/>
    <property type="match status" value="1"/>
</dbReference>
<dbReference type="AlphaFoldDB" id="A0A5B6W6I6"/>
<comment type="caution">
    <text evidence="1">The sequence shown here is derived from an EMBL/GenBank/DDBJ whole genome shotgun (WGS) entry which is preliminary data.</text>
</comment>
<dbReference type="InterPro" id="IPR016197">
    <property type="entry name" value="Chromo-like_dom_sf"/>
</dbReference>
<keyword evidence="1" id="KW-0808">Transferase</keyword>
<keyword evidence="1" id="KW-0675">Receptor</keyword>
<dbReference type="SUPFAM" id="SSF54160">
    <property type="entry name" value="Chromo domain-like"/>
    <property type="match status" value="1"/>
</dbReference>
<sequence length="109" mass="12523">MTYGEEPIKILARAVKQFRNKGIALVKVLWQRHRIEEATWEPEKTMRNQYPNLFTDVTPCKTTSGCGIGIVPLSNSREMLMICDMHCQVSSRIRGTSEFENLTIDYSLV</sequence>
<evidence type="ECO:0000313" key="1">
    <source>
        <dbReference type="EMBL" id="KAA3477056.1"/>
    </source>
</evidence>
<keyword evidence="1" id="KW-0418">Kinase</keyword>